<feature type="signal peptide" evidence="7">
    <location>
        <begin position="1"/>
        <end position="19"/>
    </location>
</feature>
<keyword evidence="2 4" id="KW-0808">Transferase</keyword>
<feature type="active site" evidence="4">
    <location>
        <position position="226"/>
    </location>
</feature>
<dbReference type="EMBL" id="CAJNJA010044875">
    <property type="protein sequence ID" value="CAE7805186.1"/>
    <property type="molecule type" value="Genomic_DNA"/>
</dbReference>
<dbReference type="OrthoDB" id="417738at2759"/>
<dbReference type="Gene3D" id="3.40.50.150">
    <property type="entry name" value="Vaccinia Virus protein VP39"/>
    <property type="match status" value="1"/>
</dbReference>
<comment type="catalytic activity">
    <reaction evidence="6">
        <text>a 2'-deoxycytidine in DNA + S-adenosyl-L-methionine = a 5-methyl-2'-deoxycytidine in DNA + S-adenosyl-L-homocysteine + H(+)</text>
        <dbReference type="Rhea" id="RHEA:13681"/>
        <dbReference type="Rhea" id="RHEA-COMP:11369"/>
        <dbReference type="Rhea" id="RHEA-COMP:11370"/>
        <dbReference type="ChEBI" id="CHEBI:15378"/>
        <dbReference type="ChEBI" id="CHEBI:57856"/>
        <dbReference type="ChEBI" id="CHEBI:59789"/>
        <dbReference type="ChEBI" id="CHEBI:85452"/>
        <dbReference type="ChEBI" id="CHEBI:85454"/>
        <dbReference type="EC" id="2.1.1.37"/>
    </reaction>
</comment>
<dbReference type="PANTHER" id="PTHR46098:SF1">
    <property type="entry name" value="TRNA (CYTOSINE(38)-C(5))-METHYLTRANSFERASE"/>
    <property type="match status" value="1"/>
</dbReference>
<dbReference type="EC" id="2.1.1.37" evidence="6"/>
<keyword evidence="1 4" id="KW-0489">Methyltransferase</keyword>
<accession>A0A812Z045</accession>
<dbReference type="InterPro" id="IPR018117">
    <property type="entry name" value="C5_DNA_meth_AS"/>
</dbReference>
<dbReference type="Gene3D" id="3.90.120.10">
    <property type="entry name" value="DNA Methylase, subunit A, domain 2"/>
    <property type="match status" value="1"/>
</dbReference>
<dbReference type="GO" id="GO:0003886">
    <property type="term" value="F:DNA (cytosine-5-)-methyltransferase activity"/>
    <property type="evidence" value="ECO:0007669"/>
    <property type="project" value="UniProtKB-EC"/>
</dbReference>
<proteinExistence type="inferred from homology"/>
<dbReference type="PANTHER" id="PTHR46098">
    <property type="entry name" value="TRNA (CYTOSINE(38)-C(5))-METHYLTRANSFERASE"/>
    <property type="match status" value="1"/>
</dbReference>
<keyword evidence="7" id="KW-0732">Signal</keyword>
<dbReference type="Proteomes" id="UP000601435">
    <property type="component" value="Unassembled WGS sequence"/>
</dbReference>
<dbReference type="AlphaFoldDB" id="A0A812Z045"/>
<dbReference type="CDD" id="cd00315">
    <property type="entry name" value="Cyt_C5_DNA_methylase"/>
    <property type="match status" value="1"/>
</dbReference>
<keyword evidence="9" id="KW-1185">Reference proteome</keyword>
<protein>
    <recommendedName>
        <fullName evidence="6">Cytosine-specific methyltransferase</fullName>
        <ecNumber evidence="6">2.1.1.37</ecNumber>
    </recommendedName>
</protein>
<evidence type="ECO:0000256" key="3">
    <source>
        <dbReference type="ARBA" id="ARBA00022691"/>
    </source>
</evidence>
<reference evidence="8" key="1">
    <citation type="submission" date="2021-02" db="EMBL/GenBank/DDBJ databases">
        <authorList>
            <person name="Dougan E. K."/>
            <person name="Rhodes N."/>
            <person name="Thang M."/>
            <person name="Chan C."/>
        </authorList>
    </citation>
    <scope>NUCLEOTIDE SEQUENCE</scope>
</reference>
<dbReference type="NCBIfam" id="TIGR00675">
    <property type="entry name" value="dcm"/>
    <property type="match status" value="1"/>
</dbReference>
<evidence type="ECO:0000256" key="4">
    <source>
        <dbReference type="PROSITE-ProRule" id="PRU01016"/>
    </source>
</evidence>
<comment type="similarity">
    <text evidence="4 5">Belongs to the class I-like SAM-binding methyltransferase superfamily. C5-methyltransferase family.</text>
</comment>
<evidence type="ECO:0000256" key="6">
    <source>
        <dbReference type="RuleBase" id="RU000417"/>
    </source>
</evidence>
<evidence type="ECO:0000256" key="1">
    <source>
        <dbReference type="ARBA" id="ARBA00022603"/>
    </source>
</evidence>
<evidence type="ECO:0000256" key="7">
    <source>
        <dbReference type="SAM" id="SignalP"/>
    </source>
</evidence>
<gene>
    <name evidence="8" type="primary">dsaVM</name>
    <name evidence="8" type="ORF">SNEC2469_LOCUS23803</name>
</gene>
<dbReference type="InterPro" id="IPR031303">
    <property type="entry name" value="C5_meth_CS"/>
</dbReference>
<dbReference type="SUPFAM" id="SSF53335">
    <property type="entry name" value="S-adenosyl-L-methionine-dependent methyltransferases"/>
    <property type="match status" value="1"/>
</dbReference>
<dbReference type="GO" id="GO:0032259">
    <property type="term" value="P:methylation"/>
    <property type="evidence" value="ECO:0007669"/>
    <property type="project" value="UniProtKB-KW"/>
</dbReference>
<comment type="caution">
    <text evidence="8">The sequence shown here is derived from an EMBL/GenBank/DDBJ whole genome shotgun (WGS) entry which is preliminary data.</text>
</comment>
<sequence>MRPKAVCLLLVAIWQGRWSWLGPLRSTDRPQAQARVPASRACLVVPAQLVETAYGELSDANCLPRRWHPEGRYGIPIQVAEDSQQRLIPLLTDDVHRLPPSLRAALMAGTVHMRAQEIPWKGRQAPAKQRLRPSPSLARELSLSAPGGRGKAVNFTFAELFAGIGGFRLGLERLGGNCVFASEIEPYTRDMYLHNFGNAPAVAGDIQEVDASAIPPHDILVAGFPCQPFSALGTQPAFDDDRGLLFREILRILEASQPNFFLLENVPGLLRCDDGRVLETIKAELSQAGYDVLVETVNAKALTAQARKRVFIIGFRTESQLAHKFQLPNIPDLCLRAEDILETEDEVMRSGLLEDYTLTDEQFVRLQGSAKWARRGGMSSTLAWGDKVCATLVGHYGKTLRKGNSQLVPRNAPFKPRRFTARECARLMGFPNSFKLTEQEEGQSPGMWYRALYKMFGNSVSPPVVAVLGGAILASEQSSDALRDLGISAALGLALEAITPRRRQLLECRLGVSKLYSVPRITAAEHLTECLFLGSLRLQHGFIPCCRSCGCFFCCCFVCVCVFCFCLSTAAADAPVLLRGRRCNS</sequence>
<organism evidence="8 9">
    <name type="scientific">Symbiodinium necroappetens</name>
    <dbReference type="NCBI Taxonomy" id="1628268"/>
    <lineage>
        <taxon>Eukaryota</taxon>
        <taxon>Sar</taxon>
        <taxon>Alveolata</taxon>
        <taxon>Dinophyceae</taxon>
        <taxon>Suessiales</taxon>
        <taxon>Symbiodiniaceae</taxon>
        <taxon>Symbiodinium</taxon>
    </lineage>
</organism>
<dbReference type="Pfam" id="PF00145">
    <property type="entry name" value="DNA_methylase"/>
    <property type="match status" value="1"/>
</dbReference>
<evidence type="ECO:0000256" key="5">
    <source>
        <dbReference type="RuleBase" id="RU000416"/>
    </source>
</evidence>
<keyword evidence="3 4" id="KW-0949">S-adenosyl-L-methionine</keyword>
<dbReference type="PROSITE" id="PS51679">
    <property type="entry name" value="SAM_MT_C5"/>
    <property type="match status" value="1"/>
</dbReference>
<dbReference type="InterPro" id="IPR050750">
    <property type="entry name" value="C5-MTase"/>
</dbReference>
<evidence type="ECO:0000256" key="2">
    <source>
        <dbReference type="ARBA" id="ARBA00022679"/>
    </source>
</evidence>
<feature type="chain" id="PRO_5033057065" description="Cytosine-specific methyltransferase" evidence="7">
    <location>
        <begin position="20"/>
        <end position="585"/>
    </location>
</feature>
<dbReference type="PROSITE" id="PS00095">
    <property type="entry name" value="C5_MTASE_2"/>
    <property type="match status" value="1"/>
</dbReference>
<dbReference type="PROSITE" id="PS00094">
    <property type="entry name" value="C5_MTASE_1"/>
    <property type="match status" value="1"/>
</dbReference>
<dbReference type="InterPro" id="IPR001525">
    <property type="entry name" value="C5_MeTfrase"/>
</dbReference>
<dbReference type="InterPro" id="IPR029063">
    <property type="entry name" value="SAM-dependent_MTases_sf"/>
</dbReference>
<evidence type="ECO:0000313" key="8">
    <source>
        <dbReference type="EMBL" id="CAE7805186.1"/>
    </source>
</evidence>
<name>A0A812Z045_9DINO</name>
<dbReference type="PRINTS" id="PR00105">
    <property type="entry name" value="C5METTRFRASE"/>
</dbReference>
<evidence type="ECO:0000313" key="9">
    <source>
        <dbReference type="Proteomes" id="UP000601435"/>
    </source>
</evidence>